<comment type="caution">
    <text evidence="11">The sequence shown here is derived from an EMBL/GenBank/DDBJ whole genome shotgun (WGS) entry which is preliminary data.</text>
</comment>
<keyword evidence="4 7" id="KW-0833">Ubl conjugation pathway</keyword>
<evidence type="ECO:0000256" key="1">
    <source>
        <dbReference type="ARBA" id="ARBA00000707"/>
    </source>
</evidence>
<accession>A0ABR4NXQ6</accession>
<feature type="region of interest" description="Disordered" evidence="8">
    <location>
        <begin position="463"/>
        <end position="490"/>
    </location>
</feature>
<dbReference type="InterPro" id="IPR028889">
    <property type="entry name" value="USP"/>
</dbReference>
<dbReference type="PANTHER" id="PTHR21646:SF95">
    <property type="entry name" value="UBIQUITIN CARBOXYL-TERMINAL HYDROLASE 4-RELATED"/>
    <property type="match status" value="1"/>
</dbReference>
<comment type="catalytic activity">
    <reaction evidence="1 7">
        <text>Thiol-dependent hydrolysis of ester, thioester, amide, peptide and isopeptide bonds formed by the C-terminal Gly of ubiquitin (a 76-residue protein attached to proteins as an intracellular targeting signal).</text>
        <dbReference type="EC" id="3.4.19.12"/>
    </reaction>
</comment>
<feature type="compositionally biased region" description="Polar residues" evidence="8">
    <location>
        <begin position="537"/>
        <end position="553"/>
    </location>
</feature>
<evidence type="ECO:0000256" key="2">
    <source>
        <dbReference type="ARBA" id="ARBA00009085"/>
    </source>
</evidence>
<evidence type="ECO:0000256" key="4">
    <source>
        <dbReference type="ARBA" id="ARBA00022786"/>
    </source>
</evidence>
<organism evidence="11 12">
    <name type="scientific">Nakaseomyces bracarensis</name>
    <dbReference type="NCBI Taxonomy" id="273131"/>
    <lineage>
        <taxon>Eukaryota</taxon>
        <taxon>Fungi</taxon>
        <taxon>Dikarya</taxon>
        <taxon>Ascomycota</taxon>
        <taxon>Saccharomycotina</taxon>
        <taxon>Saccharomycetes</taxon>
        <taxon>Saccharomycetales</taxon>
        <taxon>Saccharomycetaceae</taxon>
        <taxon>Nakaseomyces</taxon>
    </lineage>
</organism>
<dbReference type="InterPro" id="IPR018200">
    <property type="entry name" value="USP_CS"/>
</dbReference>
<reference evidence="11 12" key="1">
    <citation type="submission" date="2024-05" db="EMBL/GenBank/DDBJ databases">
        <title>Long read based assembly of the Candida bracarensis genome reveals expanded adhesin content.</title>
        <authorList>
            <person name="Marcet-Houben M."/>
            <person name="Ksiezopolska E."/>
            <person name="Gabaldon T."/>
        </authorList>
    </citation>
    <scope>NUCLEOTIDE SEQUENCE [LARGE SCALE GENOMIC DNA]</scope>
    <source>
        <strain evidence="11 12">CBM6</strain>
    </source>
</reference>
<dbReference type="PROSITE" id="PS00972">
    <property type="entry name" value="USP_1"/>
    <property type="match status" value="1"/>
</dbReference>
<dbReference type="PANTHER" id="PTHR21646">
    <property type="entry name" value="UBIQUITIN CARBOXYL-TERMINAL HYDROLASE"/>
    <property type="match status" value="1"/>
</dbReference>
<evidence type="ECO:0000313" key="12">
    <source>
        <dbReference type="Proteomes" id="UP001623330"/>
    </source>
</evidence>
<evidence type="ECO:0000256" key="7">
    <source>
        <dbReference type="RuleBase" id="RU366025"/>
    </source>
</evidence>
<dbReference type="EMBL" id="JBEVYD010000004">
    <property type="protein sequence ID" value="KAL3233683.1"/>
    <property type="molecule type" value="Genomic_DNA"/>
</dbReference>
<evidence type="ECO:0000259" key="10">
    <source>
        <dbReference type="PROSITE" id="PS50235"/>
    </source>
</evidence>
<dbReference type="InterPro" id="IPR050185">
    <property type="entry name" value="Ub_carboxyl-term_hydrolase"/>
</dbReference>
<gene>
    <name evidence="11" type="ORF">RNJ44_03723</name>
</gene>
<dbReference type="Proteomes" id="UP001623330">
    <property type="component" value="Unassembled WGS sequence"/>
</dbReference>
<protein>
    <recommendedName>
        <fullName evidence="7">Ubiquitin carboxyl-terminal hydrolase</fullName>
        <ecNumber evidence="7">3.4.19.12</ecNumber>
    </recommendedName>
</protein>
<dbReference type="PROSITE" id="PS00973">
    <property type="entry name" value="USP_2"/>
    <property type="match status" value="1"/>
</dbReference>
<keyword evidence="12" id="KW-1185">Reference proteome</keyword>
<dbReference type="SUPFAM" id="SSF54001">
    <property type="entry name" value="Cysteine proteinases"/>
    <property type="match status" value="1"/>
</dbReference>
<dbReference type="GO" id="GO:0016787">
    <property type="term" value="F:hydrolase activity"/>
    <property type="evidence" value="ECO:0007669"/>
    <property type="project" value="UniProtKB-KW"/>
</dbReference>
<dbReference type="InterPro" id="IPR001394">
    <property type="entry name" value="Peptidase_C19_UCH"/>
</dbReference>
<dbReference type="PROSITE" id="PS50206">
    <property type="entry name" value="RHODANESE_3"/>
    <property type="match status" value="1"/>
</dbReference>
<evidence type="ECO:0000256" key="5">
    <source>
        <dbReference type="ARBA" id="ARBA00022801"/>
    </source>
</evidence>
<keyword evidence="5 7" id="KW-0378">Hydrolase</keyword>
<dbReference type="Gene3D" id="3.90.70.10">
    <property type="entry name" value="Cysteine proteinases"/>
    <property type="match status" value="1"/>
</dbReference>
<proteinExistence type="inferred from homology"/>
<dbReference type="InterPro" id="IPR038765">
    <property type="entry name" value="Papain-like_cys_pep_sf"/>
</dbReference>
<feature type="domain" description="USP" evidence="10">
    <location>
        <begin position="595"/>
        <end position="956"/>
    </location>
</feature>
<feature type="domain" description="Rhodanese" evidence="9">
    <location>
        <begin position="226"/>
        <end position="258"/>
    </location>
</feature>
<name>A0ABR4NXQ6_9SACH</name>
<dbReference type="SUPFAM" id="SSF52821">
    <property type="entry name" value="Rhodanese/Cell cycle control phosphatase"/>
    <property type="match status" value="1"/>
</dbReference>
<sequence length="959" mass="109337">MLPNTLDRSMGIDELSRVAHDAVEGIIQESREDSQIMTTLKRSNSRSSKKSTQKDFVSNNEMKYLLDKCLDHLGKLNEQSKLIKRVSDYDEDKLQLYIDAYYYYKVIHILVTVIIPNLPDFQKVKKDIHKKSSNIESELLQIYNIILQTLVGDEMLETVHKIKNVLRQQNDTTDRKYTGSNITSQVQENVENHAESTNGNDSKAQMPYICQSTLDNQSLMDHLNKHRDDTLIIDVRQRQDFDVAHIDTANIICLEPISFKENYSFNDLAKKSMITAPKDEILLFTSLEDFRFVIISANLSDADNDIKSKVDNLKIILSQYHENSLHKDGKVQELLIHNDRIEGWKENGFPIYNLEVIEDDSVISDTSLDEEEEVSIENIEKAGKQKEMDDSVYVCGDTRSLSLQMLPELTPSISSSMDSTMRQMMTPHSISHDLTNLHQQDRMRKVKRSSSFKNFFSLSKSTMLGSHSRSNSTPMSESNLAPFRSISNPNRYPDTPRLQTSFDISSPSVSISYPNSPIVKNGRTPVMSPIAISQVSPGNTRVQGYESNTNSPRQGRIPSGGLSKDPLSPSRMNKLMQNGNDIKQVENKADLNFIVGLENMGNSCYMNCILQCVMGTNELTQIFLNNSYEKHININSKLGSKGVLARYFSRLVHVMHEKGAVVEKKKVAAVRPTQFRMAIASINSLFRNTSQQDCQEFCQFLLDGLHEDLNQCGNNPPLKELSEEAEKKRETLSLRIASSIEWERFLTTNFSVIVDLFQGQYASRLRCQICNTTSTTYQPFSVLSVPVPQKSGAINLLECFNEFTKCETLEVDEQWNCPKCKKKQPSTKQLTITRLPRNLIIHLKRFDNRMNKNNIFVKYPFTLDLTSYWASDSDGKLPPGVSDDELPTRGQIPPFRYRLYAVANHYGSLYGGHYTSYVNKGITRGWYYFDDQNAKVVKNSNDAVNSNAYVLFYHRIHGI</sequence>
<dbReference type="InterPro" id="IPR036873">
    <property type="entry name" value="Rhodanese-like_dom_sf"/>
</dbReference>
<dbReference type="CDD" id="cd02674">
    <property type="entry name" value="Peptidase_C19R"/>
    <property type="match status" value="1"/>
</dbReference>
<feature type="region of interest" description="Disordered" evidence="8">
    <location>
        <begin position="537"/>
        <end position="569"/>
    </location>
</feature>
<evidence type="ECO:0000256" key="3">
    <source>
        <dbReference type="ARBA" id="ARBA00022670"/>
    </source>
</evidence>
<keyword evidence="3 7" id="KW-0645">Protease</keyword>
<dbReference type="Pfam" id="PF00443">
    <property type="entry name" value="UCH"/>
    <property type="match status" value="1"/>
</dbReference>
<evidence type="ECO:0000259" key="9">
    <source>
        <dbReference type="PROSITE" id="PS50206"/>
    </source>
</evidence>
<comment type="similarity">
    <text evidence="2 7">Belongs to the peptidase C19 family.</text>
</comment>
<dbReference type="InterPro" id="IPR001763">
    <property type="entry name" value="Rhodanese-like_dom"/>
</dbReference>
<evidence type="ECO:0000256" key="8">
    <source>
        <dbReference type="SAM" id="MobiDB-lite"/>
    </source>
</evidence>
<dbReference type="PROSITE" id="PS50235">
    <property type="entry name" value="USP_3"/>
    <property type="match status" value="1"/>
</dbReference>
<keyword evidence="6 7" id="KW-0788">Thiol protease</keyword>
<dbReference type="Gene3D" id="3.40.250.10">
    <property type="entry name" value="Rhodanese-like domain"/>
    <property type="match status" value="1"/>
</dbReference>
<evidence type="ECO:0000313" key="11">
    <source>
        <dbReference type="EMBL" id="KAL3233683.1"/>
    </source>
</evidence>
<dbReference type="EC" id="3.4.19.12" evidence="7"/>
<evidence type="ECO:0000256" key="6">
    <source>
        <dbReference type="ARBA" id="ARBA00022807"/>
    </source>
</evidence>